<dbReference type="PANTHER" id="PTHR22792">
    <property type="entry name" value="LUPUS LA PROTEIN-RELATED"/>
    <property type="match status" value="1"/>
</dbReference>
<feature type="compositionally biased region" description="Polar residues" evidence="3">
    <location>
        <begin position="133"/>
        <end position="147"/>
    </location>
</feature>
<proteinExistence type="predicted"/>
<dbReference type="GO" id="GO:0010494">
    <property type="term" value="C:cytoplasmic stress granule"/>
    <property type="evidence" value="ECO:0007669"/>
    <property type="project" value="TreeGrafter"/>
</dbReference>
<evidence type="ECO:0000313" key="5">
    <source>
        <dbReference type="EMBL" id="SCU96464.1"/>
    </source>
</evidence>
<dbReference type="GO" id="GO:0045727">
    <property type="term" value="P:positive regulation of translation"/>
    <property type="evidence" value="ECO:0007669"/>
    <property type="project" value="TreeGrafter"/>
</dbReference>
<dbReference type="InterPro" id="IPR036388">
    <property type="entry name" value="WH-like_DNA-bd_sf"/>
</dbReference>
<dbReference type="PROSITE" id="PS50961">
    <property type="entry name" value="HTH_LA"/>
    <property type="match status" value="1"/>
</dbReference>
<feature type="compositionally biased region" description="Basic and acidic residues" evidence="3">
    <location>
        <begin position="471"/>
        <end position="480"/>
    </location>
</feature>
<evidence type="ECO:0000256" key="2">
    <source>
        <dbReference type="PROSITE-ProRule" id="PRU00332"/>
    </source>
</evidence>
<dbReference type="Gene3D" id="1.10.10.10">
    <property type="entry name" value="Winged helix-like DNA-binding domain superfamily/Winged helix DNA-binding domain"/>
    <property type="match status" value="1"/>
</dbReference>
<dbReference type="InterPro" id="IPR045180">
    <property type="entry name" value="La_dom_prot"/>
</dbReference>
<dbReference type="STRING" id="1266660.A0A1G4JZ52"/>
<dbReference type="InterPro" id="IPR006630">
    <property type="entry name" value="La_HTH"/>
</dbReference>
<dbReference type="PANTHER" id="PTHR22792:SF132">
    <property type="entry name" value="LA-RELATED PROTEIN 1"/>
    <property type="match status" value="1"/>
</dbReference>
<dbReference type="EMBL" id="LT598461">
    <property type="protein sequence ID" value="SCU96464.1"/>
    <property type="molecule type" value="Genomic_DNA"/>
</dbReference>
<feature type="domain" description="HTH La-type RNA-binding" evidence="4">
    <location>
        <begin position="317"/>
        <end position="413"/>
    </location>
</feature>
<dbReference type="SUPFAM" id="SSF46785">
    <property type="entry name" value="Winged helix' DNA-binding domain"/>
    <property type="match status" value="1"/>
</dbReference>
<dbReference type="InterPro" id="IPR036390">
    <property type="entry name" value="WH_DNA-bd_sf"/>
</dbReference>
<dbReference type="OrthoDB" id="340227at2759"/>
<evidence type="ECO:0000256" key="1">
    <source>
        <dbReference type="ARBA" id="ARBA00022884"/>
    </source>
</evidence>
<dbReference type="Proteomes" id="UP000190274">
    <property type="component" value="Chromosome H"/>
</dbReference>
<sequence>MSSPAKTPIISESAATPSVEEETKPQQPVLSPAPVPTTSPWKSLGAVGSAPASGKWPSAQEAVGQLERREKTSMQGPAIKSTGKEKWVPMKASIVVSGPKRFGNNGNSNSGSSNGSGSSGPRKPQSGKKTRRGNASQINSSGGSATSRPKKVGTSEKPETADKDISTEDVAGGKITPAVAADNTDSGSEAAGSHSGSGAAADETTPGQNATEPSRSNNEGETTKEAFQSQPHQPKSGFHRRPHPHGQSNGLPRRRFHQGNQTDGHGSFRPSQSHPHYPSRHSYGPFRQHPSNRAHNLGYRPKFNHRNAPNDMYLSQPPHPFVAVNNIARQIEYYFSAENLAKDDYLRSQFDQQGFASLALIAKFYRIVNMSFGGDQTLILGALREIVANEHATVNVAQRGEQDLSENKLDNYLVRSKSWQQWVSQEGKAEEGEQEEPCATSNQRILVESDLDCFRIEPPVFDPTPAVPESQHNEPYHAEPEVQGNVETN</sequence>
<keyword evidence="6" id="KW-1185">Reference proteome</keyword>
<evidence type="ECO:0000256" key="3">
    <source>
        <dbReference type="SAM" id="MobiDB-lite"/>
    </source>
</evidence>
<dbReference type="GO" id="GO:0003723">
    <property type="term" value="F:RNA binding"/>
    <property type="evidence" value="ECO:0007669"/>
    <property type="project" value="UniProtKB-UniRule"/>
</dbReference>
<name>A0A1G4JZ52_9SACH</name>
<feature type="compositionally biased region" description="Polar residues" evidence="3">
    <location>
        <begin position="258"/>
        <end position="274"/>
    </location>
</feature>
<feature type="region of interest" description="Disordered" evidence="3">
    <location>
        <begin position="456"/>
        <end position="489"/>
    </location>
</feature>
<keyword evidence="1 2" id="KW-0694">RNA-binding</keyword>
<feature type="region of interest" description="Disordered" evidence="3">
    <location>
        <begin position="1"/>
        <end position="302"/>
    </location>
</feature>
<dbReference type="CDD" id="cd07323">
    <property type="entry name" value="LAM"/>
    <property type="match status" value="1"/>
</dbReference>
<organism evidence="5 6">
    <name type="scientific">Lachancea dasiensis</name>
    <dbReference type="NCBI Taxonomy" id="1072105"/>
    <lineage>
        <taxon>Eukaryota</taxon>
        <taxon>Fungi</taxon>
        <taxon>Dikarya</taxon>
        <taxon>Ascomycota</taxon>
        <taxon>Saccharomycotina</taxon>
        <taxon>Saccharomycetes</taxon>
        <taxon>Saccharomycetales</taxon>
        <taxon>Saccharomycetaceae</taxon>
        <taxon>Lachancea</taxon>
    </lineage>
</organism>
<feature type="compositionally biased region" description="Polar residues" evidence="3">
    <location>
        <begin position="205"/>
        <end position="233"/>
    </location>
</feature>
<dbReference type="Pfam" id="PF05383">
    <property type="entry name" value="La"/>
    <property type="match status" value="1"/>
</dbReference>
<feature type="compositionally biased region" description="Low complexity" evidence="3">
    <location>
        <begin position="186"/>
        <end position="201"/>
    </location>
</feature>
<protein>
    <submittedName>
        <fullName evidence="5">LADA_0H01068g1_1</fullName>
    </submittedName>
</protein>
<reference evidence="5 6" key="1">
    <citation type="submission" date="2016-03" db="EMBL/GenBank/DDBJ databases">
        <authorList>
            <person name="Devillers H."/>
        </authorList>
    </citation>
    <scope>NUCLEOTIDE SEQUENCE [LARGE SCALE GENOMIC DNA]</scope>
    <source>
        <strain evidence="5">CBS 10888</strain>
    </source>
</reference>
<accession>A0A1G4JZ52</accession>
<feature type="compositionally biased region" description="Low complexity" evidence="3">
    <location>
        <begin position="103"/>
        <end position="120"/>
    </location>
</feature>
<dbReference type="SMART" id="SM00715">
    <property type="entry name" value="LA"/>
    <property type="match status" value="1"/>
</dbReference>
<evidence type="ECO:0000259" key="4">
    <source>
        <dbReference type="PROSITE" id="PS50961"/>
    </source>
</evidence>
<evidence type="ECO:0000313" key="6">
    <source>
        <dbReference type="Proteomes" id="UP000190274"/>
    </source>
</evidence>
<dbReference type="AlphaFoldDB" id="A0A1G4JZ52"/>
<gene>
    <name evidence="5" type="ORF">LADA_0H01068G</name>
</gene>
<dbReference type="GO" id="GO:0005829">
    <property type="term" value="C:cytosol"/>
    <property type="evidence" value="ECO:0007669"/>
    <property type="project" value="TreeGrafter"/>
</dbReference>
<feature type="compositionally biased region" description="Basic and acidic residues" evidence="3">
    <location>
        <begin position="153"/>
        <end position="166"/>
    </location>
</feature>